<dbReference type="AlphaFoldDB" id="A0A5N1J413"/>
<evidence type="ECO:0000313" key="7">
    <source>
        <dbReference type="Proteomes" id="UP000326570"/>
    </source>
</evidence>
<keyword evidence="7" id="KW-1185">Reference proteome</keyword>
<reference evidence="6 7" key="1">
    <citation type="submission" date="2019-09" db="EMBL/GenBank/DDBJ databases">
        <title>Genome sequence of Adhaeribacter sp. M2.</title>
        <authorList>
            <person name="Srinivasan S."/>
        </authorList>
    </citation>
    <scope>NUCLEOTIDE SEQUENCE [LARGE SCALE GENOMIC DNA]</scope>
    <source>
        <strain evidence="6 7">M2</strain>
    </source>
</reference>
<evidence type="ECO:0000256" key="1">
    <source>
        <dbReference type="ARBA" id="ARBA00006739"/>
    </source>
</evidence>
<keyword evidence="2" id="KW-0328">Glycosyltransferase</keyword>
<feature type="transmembrane region" description="Helical" evidence="4">
    <location>
        <begin position="6"/>
        <end position="23"/>
    </location>
</feature>
<dbReference type="PANTHER" id="PTHR43630:SF1">
    <property type="entry name" value="POLY-BETA-1,6-N-ACETYL-D-GLUCOSAMINE SYNTHASE"/>
    <property type="match status" value="1"/>
</dbReference>
<keyword evidence="3 6" id="KW-0808">Transferase</keyword>
<dbReference type="Gene3D" id="3.90.550.10">
    <property type="entry name" value="Spore Coat Polysaccharide Biosynthesis Protein SpsA, Chain A"/>
    <property type="match status" value="1"/>
</dbReference>
<dbReference type="EMBL" id="VTWT01000001">
    <property type="protein sequence ID" value="KAA9345641.1"/>
    <property type="molecule type" value="Genomic_DNA"/>
</dbReference>
<feature type="domain" description="Glycosyltransferase 2-like" evidence="5">
    <location>
        <begin position="41"/>
        <end position="208"/>
    </location>
</feature>
<proteinExistence type="inferred from homology"/>
<dbReference type="Pfam" id="PF00535">
    <property type="entry name" value="Glycos_transf_2"/>
    <property type="match status" value="1"/>
</dbReference>
<evidence type="ECO:0000256" key="2">
    <source>
        <dbReference type="ARBA" id="ARBA00022676"/>
    </source>
</evidence>
<name>A0A5N1J413_9BACT</name>
<feature type="transmembrane region" description="Helical" evidence="4">
    <location>
        <begin position="272"/>
        <end position="295"/>
    </location>
</feature>
<accession>A0A5N1J413</accession>
<comment type="similarity">
    <text evidence="1">Belongs to the glycosyltransferase 2 family.</text>
</comment>
<evidence type="ECO:0000313" key="6">
    <source>
        <dbReference type="EMBL" id="KAA9345641.1"/>
    </source>
</evidence>
<evidence type="ECO:0000256" key="4">
    <source>
        <dbReference type="SAM" id="Phobius"/>
    </source>
</evidence>
<dbReference type="InterPro" id="IPR029044">
    <property type="entry name" value="Nucleotide-diphossugar_trans"/>
</dbReference>
<keyword evidence="4" id="KW-0472">Membrane</keyword>
<protein>
    <submittedName>
        <fullName evidence="6">Glycosyltransferase</fullName>
    </submittedName>
</protein>
<dbReference type="PANTHER" id="PTHR43630">
    <property type="entry name" value="POLY-BETA-1,6-N-ACETYL-D-GLUCOSAMINE SYNTHASE"/>
    <property type="match status" value="1"/>
</dbReference>
<keyword evidence="4" id="KW-1133">Transmembrane helix</keyword>
<comment type="caution">
    <text evidence="6">The sequence shown here is derived from an EMBL/GenBank/DDBJ whole genome shotgun (WGS) entry which is preliminary data.</text>
</comment>
<dbReference type="InterPro" id="IPR001173">
    <property type="entry name" value="Glyco_trans_2-like"/>
</dbReference>
<dbReference type="SUPFAM" id="SSF53448">
    <property type="entry name" value="Nucleotide-diphospho-sugar transferases"/>
    <property type="match status" value="1"/>
</dbReference>
<keyword evidence="4" id="KW-0812">Transmembrane</keyword>
<dbReference type="Proteomes" id="UP000326570">
    <property type="component" value="Unassembled WGS sequence"/>
</dbReference>
<organism evidence="6 7">
    <name type="scientific">Adhaeribacter soli</name>
    <dbReference type="NCBI Taxonomy" id="2607655"/>
    <lineage>
        <taxon>Bacteria</taxon>
        <taxon>Pseudomonadati</taxon>
        <taxon>Bacteroidota</taxon>
        <taxon>Cytophagia</taxon>
        <taxon>Cytophagales</taxon>
        <taxon>Hymenobacteraceae</taxon>
        <taxon>Adhaeribacter</taxon>
    </lineage>
</organism>
<gene>
    <name evidence="6" type="ORF">F0P94_00700</name>
</gene>
<feature type="transmembrane region" description="Helical" evidence="4">
    <location>
        <begin position="301"/>
        <end position="321"/>
    </location>
</feature>
<evidence type="ECO:0000256" key="3">
    <source>
        <dbReference type="ARBA" id="ARBA00022679"/>
    </source>
</evidence>
<dbReference type="GO" id="GO:0016757">
    <property type="term" value="F:glycosyltransferase activity"/>
    <property type="evidence" value="ECO:0007669"/>
    <property type="project" value="UniProtKB-KW"/>
</dbReference>
<evidence type="ECO:0000259" key="5">
    <source>
        <dbReference type="Pfam" id="PF00535"/>
    </source>
</evidence>
<feature type="transmembrane region" description="Helical" evidence="4">
    <location>
        <begin position="333"/>
        <end position="355"/>
    </location>
</feature>
<dbReference type="RefSeq" id="WP_150901784.1">
    <property type="nucleotide sequence ID" value="NZ_VTWT01000001.1"/>
</dbReference>
<sequence length="364" mass="42024">MIFSVVFFAVYFSIFAVLLLLLFRENWQKRVHFPTEKVKVSILIAARNEAHNIERCLNSILKLDYPQECLEVLIGDDASTDNTFEVISRFISDRPSFKLISIKDRLGCAKGKGNVLAHLAHQATFDYFFITDADMELPADWIEAMLARASPGIGIVTGITTVEGHHFFARMQGIDWLNALGMIQVVSDLNLPVTTMGNNMLVTREAYESTGGYEKIPFSITEDVQLFQEVLKNGYGFKNVYSHQVLAVTMPAQRLPDLMHQRKRWMKGSMHLPLYMKIVLIVYASFYAVMIPFFFRVPFFYAFSVLFLKWLFQSIFIQVCLKRVKRSASLTELVLFEVYQFFTSVLLIIFFFLPVKVIWKGRKY</sequence>